<dbReference type="PRINTS" id="PR00119">
    <property type="entry name" value="CATATPASE"/>
</dbReference>
<dbReference type="Gene3D" id="2.70.150.10">
    <property type="entry name" value="Calcium-transporting ATPase, cytoplasmic transduction domain A"/>
    <property type="match status" value="1"/>
</dbReference>
<comment type="similarity">
    <text evidence="2 10">Belongs to the cation transport ATPase (P-type) (TC 3.A.3) family. Type IB subfamily.</text>
</comment>
<dbReference type="GO" id="GO:0005524">
    <property type="term" value="F:ATP binding"/>
    <property type="evidence" value="ECO:0007669"/>
    <property type="project" value="UniProtKB-UniRule"/>
</dbReference>
<dbReference type="InterPro" id="IPR023299">
    <property type="entry name" value="ATPase_P-typ_cyto_dom_N"/>
</dbReference>
<dbReference type="PROSITE" id="PS00154">
    <property type="entry name" value="ATPASE_E1_E2"/>
    <property type="match status" value="1"/>
</dbReference>
<proteinExistence type="inferred from homology"/>
<dbReference type="Proteomes" id="UP001165065">
    <property type="component" value="Unassembled WGS sequence"/>
</dbReference>
<keyword evidence="9 10" id="KW-0472">Membrane</keyword>
<dbReference type="InterPro" id="IPR018303">
    <property type="entry name" value="ATPase_P-typ_P_site"/>
</dbReference>
<dbReference type="SUPFAM" id="SSF56784">
    <property type="entry name" value="HAD-like"/>
    <property type="match status" value="1"/>
</dbReference>
<dbReference type="CDD" id="cd02094">
    <property type="entry name" value="P-type_ATPase_Cu-like"/>
    <property type="match status" value="1"/>
</dbReference>
<dbReference type="InterPro" id="IPR023298">
    <property type="entry name" value="ATPase_P-typ_TM_dom_sf"/>
</dbReference>
<evidence type="ECO:0000256" key="3">
    <source>
        <dbReference type="ARBA" id="ARBA00022692"/>
    </source>
</evidence>
<dbReference type="InterPro" id="IPR044492">
    <property type="entry name" value="P_typ_ATPase_HD_dom"/>
</dbReference>
<dbReference type="SFLD" id="SFLDS00003">
    <property type="entry name" value="Haloacid_Dehalogenase"/>
    <property type="match status" value="1"/>
</dbReference>
<feature type="transmembrane region" description="Helical" evidence="10">
    <location>
        <begin position="145"/>
        <end position="165"/>
    </location>
</feature>
<evidence type="ECO:0000256" key="7">
    <source>
        <dbReference type="ARBA" id="ARBA00022967"/>
    </source>
</evidence>
<dbReference type="EMBL" id="BRYA01000389">
    <property type="protein sequence ID" value="GMI48397.1"/>
    <property type="molecule type" value="Genomic_DNA"/>
</dbReference>
<dbReference type="InterPro" id="IPR036412">
    <property type="entry name" value="HAD-like_sf"/>
</dbReference>
<reference evidence="13" key="1">
    <citation type="journal article" date="2023" name="Commun. Biol.">
        <title>Genome analysis of Parmales, the sister group of diatoms, reveals the evolutionary specialization of diatoms from phago-mixotrophs to photoautotrophs.</title>
        <authorList>
            <person name="Ban H."/>
            <person name="Sato S."/>
            <person name="Yoshikawa S."/>
            <person name="Yamada K."/>
            <person name="Nakamura Y."/>
            <person name="Ichinomiya M."/>
            <person name="Sato N."/>
            <person name="Blanc-Mathieu R."/>
            <person name="Endo H."/>
            <person name="Kuwata A."/>
            <person name="Ogata H."/>
        </authorList>
    </citation>
    <scope>NUCLEOTIDE SEQUENCE [LARGE SCALE GENOMIC DNA]</scope>
</reference>
<evidence type="ECO:0000256" key="4">
    <source>
        <dbReference type="ARBA" id="ARBA00022723"/>
    </source>
</evidence>
<protein>
    <recommendedName>
        <fullName evidence="11">P-type ATPase A domain-containing protein</fullName>
    </recommendedName>
</protein>
<gene>
    <name evidence="12" type="ORF">TrCOL_g10838</name>
</gene>
<dbReference type="InterPro" id="IPR008250">
    <property type="entry name" value="ATPase_P-typ_transduc_dom_A_sf"/>
</dbReference>
<feature type="domain" description="P-type ATPase A" evidence="11">
    <location>
        <begin position="297"/>
        <end position="388"/>
    </location>
</feature>
<keyword evidence="4 10" id="KW-0479">Metal-binding</keyword>
<dbReference type="GO" id="GO:0043682">
    <property type="term" value="F:P-type divalent copper transporter activity"/>
    <property type="evidence" value="ECO:0007669"/>
    <property type="project" value="TreeGrafter"/>
</dbReference>
<dbReference type="GO" id="GO:0055070">
    <property type="term" value="P:copper ion homeostasis"/>
    <property type="evidence" value="ECO:0007669"/>
    <property type="project" value="TreeGrafter"/>
</dbReference>
<dbReference type="AlphaFoldDB" id="A0A9W7GMG4"/>
<dbReference type="InterPro" id="IPR059000">
    <property type="entry name" value="ATPase_P-type_domA"/>
</dbReference>
<feature type="transmembrane region" description="Helical" evidence="10">
    <location>
        <begin position="104"/>
        <end position="125"/>
    </location>
</feature>
<dbReference type="SUPFAM" id="SSF81665">
    <property type="entry name" value="Calcium ATPase, transmembrane domain M"/>
    <property type="match status" value="1"/>
</dbReference>
<evidence type="ECO:0000256" key="2">
    <source>
        <dbReference type="ARBA" id="ARBA00006024"/>
    </source>
</evidence>
<dbReference type="PANTHER" id="PTHR43520:SF8">
    <property type="entry name" value="P-TYPE CU(+) TRANSPORTER"/>
    <property type="match status" value="1"/>
</dbReference>
<dbReference type="SFLD" id="SFLDF00027">
    <property type="entry name" value="p-type_atpase"/>
    <property type="match status" value="1"/>
</dbReference>
<dbReference type="GO" id="GO:0012505">
    <property type="term" value="C:endomembrane system"/>
    <property type="evidence" value="ECO:0007669"/>
    <property type="project" value="UniProtKB-SubCell"/>
</dbReference>
<dbReference type="InterPro" id="IPR001757">
    <property type="entry name" value="P_typ_ATPase"/>
</dbReference>
<dbReference type="GO" id="GO:0016020">
    <property type="term" value="C:membrane"/>
    <property type="evidence" value="ECO:0007669"/>
    <property type="project" value="UniProtKB-SubCell"/>
</dbReference>
<evidence type="ECO:0000256" key="6">
    <source>
        <dbReference type="ARBA" id="ARBA00022840"/>
    </source>
</evidence>
<dbReference type="Gene3D" id="3.40.50.1000">
    <property type="entry name" value="HAD superfamily/HAD-like"/>
    <property type="match status" value="1"/>
</dbReference>
<keyword evidence="8 10" id="KW-1133">Transmembrane helix</keyword>
<feature type="transmembrane region" description="Helical" evidence="10">
    <location>
        <begin position="404"/>
        <end position="431"/>
    </location>
</feature>
<evidence type="ECO:0000256" key="9">
    <source>
        <dbReference type="ARBA" id="ARBA00023136"/>
    </source>
</evidence>
<feature type="transmembrane region" description="Helical" evidence="10">
    <location>
        <begin position="799"/>
        <end position="818"/>
    </location>
</feature>
<accession>A0A9W7GMG4</accession>
<feature type="transmembrane region" description="Helical" evidence="10">
    <location>
        <begin position="177"/>
        <end position="199"/>
    </location>
</feature>
<dbReference type="Pfam" id="PF00122">
    <property type="entry name" value="E1-E2_ATPase"/>
    <property type="match status" value="1"/>
</dbReference>
<evidence type="ECO:0000256" key="5">
    <source>
        <dbReference type="ARBA" id="ARBA00022741"/>
    </source>
</evidence>
<comment type="subcellular location">
    <subcellularLocation>
        <location evidence="1">Endomembrane system</location>
        <topology evidence="1">Multi-pass membrane protein</topology>
    </subcellularLocation>
    <subcellularLocation>
        <location evidence="10">Membrane</location>
    </subcellularLocation>
</comment>
<dbReference type="Gene3D" id="3.40.1110.10">
    <property type="entry name" value="Calcium-transporting ATPase, cytoplasmic domain N"/>
    <property type="match status" value="2"/>
</dbReference>
<dbReference type="InterPro" id="IPR023214">
    <property type="entry name" value="HAD_sf"/>
</dbReference>
<evidence type="ECO:0000256" key="1">
    <source>
        <dbReference type="ARBA" id="ARBA00004127"/>
    </source>
</evidence>
<dbReference type="InterPro" id="IPR027256">
    <property type="entry name" value="P-typ_ATPase_IB"/>
</dbReference>
<keyword evidence="13" id="KW-1185">Reference proteome</keyword>
<organism evidence="12 13">
    <name type="scientific">Triparma columacea</name>
    <dbReference type="NCBI Taxonomy" id="722753"/>
    <lineage>
        <taxon>Eukaryota</taxon>
        <taxon>Sar</taxon>
        <taxon>Stramenopiles</taxon>
        <taxon>Ochrophyta</taxon>
        <taxon>Bolidophyceae</taxon>
        <taxon>Parmales</taxon>
        <taxon>Triparmaceae</taxon>
        <taxon>Triparma</taxon>
    </lineage>
</organism>
<sequence>MIQLHTTTTEEKELGGGGSVDAKVRDLIKDLRDKFDPNLQYILSSSSIITLTYTPTTGLGPRTLCQYFEGYLGLKKAEVKEEGVKVPDSYERVRIELEGKKIRFYISALLTLPIFLITMILPPLIPTLPILTPFYNSLTPSDVILLLFGSIVQFYSGGVFYKGFYKSLRNKALGMDALVVVGTSSSYCYGVTSIITSTFITTPSGVLLGDDEGGGGSEFLETSAVLITFVLMGKYLQAKATTSTSKALQKLGNLTPARATLVRRKGRKERGKVEDINECFETDEGFLNALTNHDVIEDTVDLALVQVGDVVKLTRGGSVPCDGRVIKVFNEGGIAVNEGMITGESMPVYHTINDPCIAGTIILEGTAYSRVTFVGSGTVISKIVRLIEKAQGGKAKIEEFADRVSAAFVPFVLVTATITLLTWITLCGLGVVPKSWLNGGTVAAFSVKFAVSTLVIACPCALGLAAPTAVMVGTGVGAKNGVLFKGGDVLEITANVDAVVFDKTGTLTEGLCGVEEWGIVGEGEEEEEVLFKTWCMEKSSEHPLAKAVVEHCERRLKEMGSKRGEEVHTPEGWRGVTGMGVEGTVENKKVAVGNRAFMGILNVGIPTKVEAQLREMEFKGQTAIMVSVNGVLRAICGISDQLKPDSALAVRTLQSMGVQCWMVTGDNERTANAVGEIVGIPRSNIVSQALPETKVREVSRLQGEGRVVAMVGDGINDSPALVQADVGVAIGAGTEIAVEAASVVLVRSAASDVVVAIELSRAVFSRIKLNFVWALGYNTLMIPVAAGVMYPWWRKALPPWLAGIAMALSSVSVVLSSLHLKLWKNRWRVELA</sequence>
<evidence type="ECO:0000256" key="8">
    <source>
        <dbReference type="ARBA" id="ARBA00022989"/>
    </source>
</evidence>
<name>A0A9W7GMG4_9STRA</name>
<feature type="transmembrane region" description="Helical" evidence="10">
    <location>
        <begin position="443"/>
        <end position="465"/>
    </location>
</feature>
<comment type="caution">
    <text evidence="12">The sequence shown here is derived from an EMBL/GenBank/DDBJ whole genome shotgun (WGS) entry which is preliminary data.</text>
</comment>
<dbReference type="OrthoDB" id="432719at2759"/>
<evidence type="ECO:0000256" key="10">
    <source>
        <dbReference type="RuleBase" id="RU362081"/>
    </source>
</evidence>
<dbReference type="SUPFAM" id="SSF81653">
    <property type="entry name" value="Calcium ATPase, transduction domain A"/>
    <property type="match status" value="1"/>
</dbReference>
<keyword evidence="3 10" id="KW-0812">Transmembrane</keyword>
<dbReference type="PRINTS" id="PR00120">
    <property type="entry name" value="HATPASE"/>
</dbReference>
<dbReference type="NCBIfam" id="TIGR01525">
    <property type="entry name" value="ATPase-IB_hvy"/>
    <property type="match status" value="1"/>
</dbReference>
<keyword evidence="6 10" id="KW-0067">ATP-binding</keyword>
<dbReference type="GO" id="GO:0016887">
    <property type="term" value="F:ATP hydrolysis activity"/>
    <property type="evidence" value="ECO:0007669"/>
    <property type="project" value="InterPro"/>
</dbReference>
<dbReference type="GO" id="GO:0005507">
    <property type="term" value="F:copper ion binding"/>
    <property type="evidence" value="ECO:0007669"/>
    <property type="project" value="TreeGrafter"/>
</dbReference>
<dbReference type="SFLD" id="SFLDG00002">
    <property type="entry name" value="C1.7:_P-type_atpase_like"/>
    <property type="match status" value="1"/>
</dbReference>
<evidence type="ECO:0000313" key="13">
    <source>
        <dbReference type="Proteomes" id="UP001165065"/>
    </source>
</evidence>
<keyword evidence="7" id="KW-1278">Translocase</keyword>
<evidence type="ECO:0000313" key="12">
    <source>
        <dbReference type="EMBL" id="GMI48397.1"/>
    </source>
</evidence>
<keyword evidence="5 10" id="KW-0547">Nucleotide-binding</keyword>
<dbReference type="NCBIfam" id="TIGR01494">
    <property type="entry name" value="ATPase_P-type"/>
    <property type="match status" value="1"/>
</dbReference>
<feature type="transmembrane region" description="Helical" evidence="10">
    <location>
        <begin position="771"/>
        <end position="793"/>
    </location>
</feature>
<evidence type="ECO:0000259" key="11">
    <source>
        <dbReference type="Pfam" id="PF00122"/>
    </source>
</evidence>
<dbReference type="PANTHER" id="PTHR43520">
    <property type="entry name" value="ATP7, ISOFORM B"/>
    <property type="match status" value="1"/>
</dbReference>
<dbReference type="Pfam" id="PF00702">
    <property type="entry name" value="Hydrolase"/>
    <property type="match status" value="1"/>
</dbReference>
<feature type="transmembrane region" description="Helical" evidence="10">
    <location>
        <begin position="219"/>
        <end position="236"/>
    </location>
</feature>